<dbReference type="Pfam" id="PF19068">
    <property type="entry name" value="DUF5764"/>
    <property type="match status" value="1"/>
</dbReference>
<name>A0A6C0H580_9ZZZZ</name>
<dbReference type="AlphaFoldDB" id="A0A6C0H580"/>
<protein>
    <submittedName>
        <fullName evidence="1">Uncharacterized protein</fullName>
    </submittedName>
</protein>
<dbReference type="InterPro" id="IPR043913">
    <property type="entry name" value="DUF5764"/>
</dbReference>
<dbReference type="EMBL" id="MN739881">
    <property type="protein sequence ID" value="QHT75704.1"/>
    <property type="molecule type" value="Genomic_DNA"/>
</dbReference>
<organism evidence="1">
    <name type="scientific">viral metagenome</name>
    <dbReference type="NCBI Taxonomy" id="1070528"/>
    <lineage>
        <taxon>unclassified sequences</taxon>
        <taxon>metagenomes</taxon>
        <taxon>organismal metagenomes</taxon>
    </lineage>
</organism>
<evidence type="ECO:0000313" key="1">
    <source>
        <dbReference type="EMBL" id="QHT75704.1"/>
    </source>
</evidence>
<reference evidence="1" key="1">
    <citation type="journal article" date="2020" name="Nature">
        <title>Giant virus diversity and host interactions through global metagenomics.</title>
        <authorList>
            <person name="Schulz F."/>
            <person name="Roux S."/>
            <person name="Paez-Espino D."/>
            <person name="Jungbluth S."/>
            <person name="Walsh D.A."/>
            <person name="Denef V.J."/>
            <person name="McMahon K.D."/>
            <person name="Konstantinidis K.T."/>
            <person name="Eloe-Fadrosh E.A."/>
            <person name="Kyrpides N.C."/>
            <person name="Woyke T."/>
        </authorList>
    </citation>
    <scope>NUCLEOTIDE SEQUENCE</scope>
    <source>
        <strain evidence="1">GVMAG-M-3300023179-71</strain>
    </source>
</reference>
<proteinExistence type="predicted"/>
<accession>A0A6C0H580</accession>
<sequence>MDDYNVSNLHESKNEYYNYLLNALTPLIMEGIESIFNESLELCNKNKEPEKYLKNFQKILKVIPTWNEKIIMDETKRIKTKSTYKNLEELISCVHIIQTKILTMSRVGQKQKKIDIPFPSLERFIHDIYIESARSFYTKIFLFRIYDEKTKNKLLNLKIQENNYEKEKIVQRCILNVIRKNIPIESIVSAYLDETEEEGVEEEIKKEIIISEPIKVEKEEEKVEKVEKEEEKREKEVMFNDIELSRDENNNESVALIKPKEEEEEIKLEINDELSELDLSDFVSTTEEVYELPDL</sequence>